<sequence length="115" mass="13598">MRKSDKKLDNQLRLVLTDVCEKALKQITGFQWLTHIVNYDQYPQSLKVICVFDTNQNLDIYIKSNLNNNLNSLIQNEFKNMGIKIKNIKHHVFYDTEEDCEKQHDGNWASRLVNN</sequence>
<reference evidence="1 2" key="1">
    <citation type="submission" date="2015-04" db="EMBL/GenBank/DDBJ databases">
        <title>Draft Genome Sequence of the Novel Agar-Digesting Marine Bacterium Q1.</title>
        <authorList>
            <person name="Li Y."/>
            <person name="Li D."/>
            <person name="Chen G."/>
            <person name="Du Z."/>
        </authorList>
    </citation>
    <scope>NUCLEOTIDE SEQUENCE [LARGE SCALE GENOMIC DNA]</scope>
    <source>
        <strain evidence="1 2">Q1</strain>
    </source>
</reference>
<evidence type="ECO:0000313" key="2">
    <source>
        <dbReference type="Proteomes" id="UP000037600"/>
    </source>
</evidence>
<proteinExistence type="predicted"/>
<name>A0A0J8JH09_9ALTE</name>
<keyword evidence="2" id="KW-1185">Reference proteome</keyword>
<evidence type="ECO:0000313" key="1">
    <source>
        <dbReference type="EMBL" id="KMT63676.1"/>
    </source>
</evidence>
<dbReference type="OrthoDB" id="6996126at2"/>
<dbReference type="RefSeq" id="WP_048695896.1">
    <property type="nucleotide sequence ID" value="NZ_KQ130518.1"/>
</dbReference>
<gene>
    <name evidence="1" type="ORF">XM47_18415</name>
</gene>
<dbReference type="EMBL" id="LAZL01000048">
    <property type="protein sequence ID" value="KMT63676.1"/>
    <property type="molecule type" value="Genomic_DNA"/>
</dbReference>
<organism evidence="1 2">
    <name type="scientific">Catenovulum maritimum</name>
    <dbReference type="NCBI Taxonomy" id="1513271"/>
    <lineage>
        <taxon>Bacteria</taxon>
        <taxon>Pseudomonadati</taxon>
        <taxon>Pseudomonadota</taxon>
        <taxon>Gammaproteobacteria</taxon>
        <taxon>Alteromonadales</taxon>
        <taxon>Alteromonadaceae</taxon>
        <taxon>Catenovulum</taxon>
    </lineage>
</organism>
<dbReference type="Proteomes" id="UP000037600">
    <property type="component" value="Unassembled WGS sequence"/>
</dbReference>
<protein>
    <submittedName>
        <fullName evidence="1">Fis family transcriptional regulator</fullName>
    </submittedName>
</protein>
<dbReference type="STRING" id="1513271.XM47_18415"/>
<dbReference type="AlphaFoldDB" id="A0A0J8JH09"/>
<accession>A0A0J8JH09</accession>
<comment type="caution">
    <text evidence="1">The sequence shown here is derived from an EMBL/GenBank/DDBJ whole genome shotgun (WGS) entry which is preliminary data.</text>
</comment>